<dbReference type="STRING" id="1798480.A2851_05730"/>
<accession>A0A1F6CV37</accession>
<dbReference type="InterPro" id="IPR002725">
    <property type="entry name" value="YgjP-like_metallopeptidase"/>
</dbReference>
<dbReference type="EMBL" id="MFKT01000019">
    <property type="protein sequence ID" value="OGG53036.1"/>
    <property type="molecule type" value="Genomic_DNA"/>
</dbReference>
<name>A0A1F6CV37_9BACT</name>
<feature type="domain" description="YgjP-like metallopeptidase" evidence="1">
    <location>
        <begin position="69"/>
        <end position="169"/>
    </location>
</feature>
<dbReference type="AlphaFoldDB" id="A0A1F6CV37"/>
<dbReference type="InterPro" id="IPR053136">
    <property type="entry name" value="UTP_pyrophosphatase-like"/>
</dbReference>
<organism evidence="2 3">
    <name type="scientific">Candidatus Kaiserbacteria bacterium RIFCSPHIGHO2_01_FULL_53_29</name>
    <dbReference type="NCBI Taxonomy" id="1798480"/>
    <lineage>
        <taxon>Bacteria</taxon>
        <taxon>Candidatus Kaiseribacteriota</taxon>
    </lineage>
</organism>
<gene>
    <name evidence="2" type="ORF">A2851_05730</name>
</gene>
<dbReference type="PANTHER" id="PTHR30399">
    <property type="entry name" value="UNCHARACTERIZED PROTEIN YGJP"/>
    <property type="match status" value="1"/>
</dbReference>
<evidence type="ECO:0000313" key="2">
    <source>
        <dbReference type="EMBL" id="OGG53036.1"/>
    </source>
</evidence>
<dbReference type="Proteomes" id="UP000176863">
    <property type="component" value="Unassembled WGS sequence"/>
</dbReference>
<feature type="domain" description="YgjP-like metallopeptidase" evidence="1">
    <location>
        <begin position="12"/>
        <end position="58"/>
    </location>
</feature>
<dbReference type="PANTHER" id="PTHR30399:SF1">
    <property type="entry name" value="UTP PYROPHOSPHATASE"/>
    <property type="match status" value="1"/>
</dbReference>
<comment type="caution">
    <text evidence="2">The sequence shown here is derived from an EMBL/GenBank/DDBJ whole genome shotgun (WGS) entry which is preliminary data.</text>
</comment>
<reference evidence="2 3" key="1">
    <citation type="journal article" date="2016" name="Nat. Commun.">
        <title>Thousands of microbial genomes shed light on interconnected biogeochemical processes in an aquifer system.</title>
        <authorList>
            <person name="Anantharaman K."/>
            <person name="Brown C.T."/>
            <person name="Hug L.A."/>
            <person name="Sharon I."/>
            <person name="Castelle C.J."/>
            <person name="Probst A.J."/>
            <person name="Thomas B.C."/>
            <person name="Singh A."/>
            <person name="Wilkins M.J."/>
            <person name="Karaoz U."/>
            <person name="Brodie E.L."/>
            <person name="Williams K.H."/>
            <person name="Hubbard S.S."/>
            <person name="Banfield J.F."/>
        </authorList>
    </citation>
    <scope>NUCLEOTIDE SEQUENCE [LARGE SCALE GENOMIC DNA]</scope>
</reference>
<protein>
    <recommendedName>
        <fullName evidence="1">YgjP-like metallopeptidase domain-containing protein</fullName>
    </recommendedName>
</protein>
<dbReference type="Pfam" id="PF01863">
    <property type="entry name" value="YgjP-like"/>
    <property type="match status" value="2"/>
</dbReference>
<sequence length="175" mass="20542">MNYILKRSTRARTMRLIVYPDSSVVVTAPRFFGLQSIERFVMKHSEWVNRKVAETSKHNVIRVARKDIAMLKERSLAYARARCANFAAAYGLKFRKISIRAQKSRWGSCSRSGNLSFNYKIAVLPTHTADYIIVHELCHLREMNHSKKFWDLVAQEIPNHRQIRKELRNIAIVYY</sequence>
<dbReference type="Gene3D" id="3.30.2010.10">
    <property type="entry name" value="Metalloproteases ('zincins'), catalytic domain"/>
    <property type="match status" value="1"/>
</dbReference>
<proteinExistence type="predicted"/>
<evidence type="ECO:0000313" key="3">
    <source>
        <dbReference type="Proteomes" id="UP000176863"/>
    </source>
</evidence>
<evidence type="ECO:0000259" key="1">
    <source>
        <dbReference type="Pfam" id="PF01863"/>
    </source>
</evidence>
<dbReference type="CDD" id="cd07344">
    <property type="entry name" value="M48_yhfN_like"/>
    <property type="match status" value="1"/>
</dbReference>